<feature type="compositionally biased region" description="Basic residues" evidence="12">
    <location>
        <begin position="2124"/>
        <end position="2135"/>
    </location>
</feature>
<comment type="catalytic activity">
    <reaction evidence="10">
        <text>L-seryl-[protein] + ATP = O-phospho-L-seryl-[protein] + ADP + H(+)</text>
        <dbReference type="Rhea" id="RHEA:17989"/>
        <dbReference type="Rhea" id="RHEA-COMP:9863"/>
        <dbReference type="Rhea" id="RHEA-COMP:11604"/>
        <dbReference type="ChEBI" id="CHEBI:15378"/>
        <dbReference type="ChEBI" id="CHEBI:29999"/>
        <dbReference type="ChEBI" id="CHEBI:30616"/>
        <dbReference type="ChEBI" id="CHEBI:83421"/>
        <dbReference type="ChEBI" id="CHEBI:456216"/>
        <dbReference type="EC" id="2.7.11.1"/>
    </reaction>
</comment>
<evidence type="ECO:0000256" key="11">
    <source>
        <dbReference type="SAM" id="Coils"/>
    </source>
</evidence>
<proteinExistence type="inferred from homology"/>
<name>A0A8S3RVF7_MYTED</name>
<dbReference type="GO" id="GO:0005524">
    <property type="term" value="F:ATP binding"/>
    <property type="evidence" value="ECO:0007669"/>
    <property type="project" value="UniProtKB-KW"/>
</dbReference>
<feature type="coiled-coil region" evidence="11">
    <location>
        <begin position="558"/>
        <end position="592"/>
    </location>
</feature>
<feature type="region of interest" description="Disordered" evidence="12">
    <location>
        <begin position="1750"/>
        <end position="2160"/>
    </location>
</feature>
<evidence type="ECO:0000313" key="15">
    <source>
        <dbReference type="Proteomes" id="UP000683360"/>
    </source>
</evidence>
<reference evidence="14" key="1">
    <citation type="submission" date="2021-03" db="EMBL/GenBank/DDBJ databases">
        <authorList>
            <person name="Bekaert M."/>
        </authorList>
    </citation>
    <scope>NUCLEOTIDE SEQUENCE</scope>
</reference>
<evidence type="ECO:0000259" key="13">
    <source>
        <dbReference type="PROSITE" id="PS50011"/>
    </source>
</evidence>
<dbReference type="EC" id="2.7.11.1" evidence="2"/>
<feature type="compositionally biased region" description="Basic and acidic residues" evidence="12">
    <location>
        <begin position="1634"/>
        <end position="1648"/>
    </location>
</feature>
<comment type="catalytic activity">
    <reaction evidence="9">
        <text>L-threonyl-[protein] + ATP = O-phospho-L-threonyl-[protein] + ADP + H(+)</text>
        <dbReference type="Rhea" id="RHEA:46608"/>
        <dbReference type="Rhea" id="RHEA-COMP:11060"/>
        <dbReference type="Rhea" id="RHEA-COMP:11605"/>
        <dbReference type="ChEBI" id="CHEBI:15378"/>
        <dbReference type="ChEBI" id="CHEBI:30013"/>
        <dbReference type="ChEBI" id="CHEBI:30616"/>
        <dbReference type="ChEBI" id="CHEBI:61977"/>
        <dbReference type="ChEBI" id="CHEBI:456216"/>
        <dbReference type="EC" id="2.7.11.1"/>
    </reaction>
</comment>
<evidence type="ECO:0000313" key="14">
    <source>
        <dbReference type="EMBL" id="CAG2213713.1"/>
    </source>
</evidence>
<feature type="compositionally biased region" description="Basic and acidic residues" evidence="12">
    <location>
        <begin position="381"/>
        <end position="392"/>
    </location>
</feature>
<feature type="coiled-coil region" evidence="11">
    <location>
        <begin position="1102"/>
        <end position="1136"/>
    </location>
</feature>
<keyword evidence="7" id="KW-0159">Chromosome partition</keyword>
<dbReference type="InterPro" id="IPR052239">
    <property type="entry name" value="Ser/Thr-specific_kinases"/>
</dbReference>
<feature type="compositionally biased region" description="Polar residues" evidence="12">
    <location>
        <begin position="1378"/>
        <end position="1387"/>
    </location>
</feature>
<feature type="domain" description="Protein kinase" evidence="13">
    <location>
        <begin position="17"/>
        <end position="302"/>
    </location>
</feature>
<evidence type="ECO:0000256" key="10">
    <source>
        <dbReference type="ARBA" id="ARBA00048679"/>
    </source>
</evidence>
<evidence type="ECO:0000256" key="1">
    <source>
        <dbReference type="ARBA" id="ARBA00010845"/>
    </source>
</evidence>
<feature type="compositionally biased region" description="Polar residues" evidence="12">
    <location>
        <begin position="1507"/>
        <end position="1523"/>
    </location>
</feature>
<dbReference type="CDD" id="cd13986">
    <property type="entry name" value="STKc_16"/>
    <property type="match status" value="1"/>
</dbReference>
<feature type="compositionally biased region" description="Basic and acidic residues" evidence="12">
    <location>
        <begin position="1465"/>
        <end position="1481"/>
    </location>
</feature>
<feature type="compositionally biased region" description="Polar residues" evidence="12">
    <location>
        <begin position="2071"/>
        <end position="2081"/>
    </location>
</feature>
<feature type="compositionally biased region" description="Basic and acidic residues" evidence="12">
    <location>
        <begin position="1780"/>
        <end position="1804"/>
    </location>
</feature>
<dbReference type="PROSITE" id="PS00108">
    <property type="entry name" value="PROTEIN_KINASE_ST"/>
    <property type="match status" value="1"/>
</dbReference>
<dbReference type="EMBL" id="CAJPWZ010001384">
    <property type="protein sequence ID" value="CAG2213713.1"/>
    <property type="molecule type" value="Genomic_DNA"/>
</dbReference>
<keyword evidence="15" id="KW-1185">Reference proteome</keyword>
<dbReference type="SMART" id="SM00220">
    <property type="entry name" value="S_TKc"/>
    <property type="match status" value="1"/>
</dbReference>
<feature type="compositionally biased region" description="Basic and acidic residues" evidence="12">
    <location>
        <begin position="2084"/>
        <end position="2095"/>
    </location>
</feature>
<dbReference type="InterPro" id="IPR011515">
    <property type="entry name" value="Shugoshin_C"/>
</dbReference>
<accession>A0A8S3RVF7</accession>
<keyword evidence="4 14" id="KW-0808">Transferase</keyword>
<keyword evidence="8" id="KW-0067">ATP-binding</keyword>
<keyword evidence="6" id="KW-0418">Kinase</keyword>
<feature type="region of interest" description="Disordered" evidence="12">
    <location>
        <begin position="2218"/>
        <end position="2256"/>
    </location>
</feature>
<evidence type="ECO:0000256" key="6">
    <source>
        <dbReference type="ARBA" id="ARBA00022777"/>
    </source>
</evidence>
<dbReference type="Pfam" id="PF00069">
    <property type="entry name" value="Pkinase"/>
    <property type="match status" value="1"/>
</dbReference>
<dbReference type="InterPro" id="IPR011009">
    <property type="entry name" value="Kinase-like_dom_sf"/>
</dbReference>
<dbReference type="GO" id="GO:0000775">
    <property type="term" value="C:chromosome, centromeric region"/>
    <property type="evidence" value="ECO:0007669"/>
    <property type="project" value="InterPro"/>
</dbReference>
<sequence length="2457" mass="280092">MGCICGKEALRINDRRFYLRSRLGEGGFSYVDLIEEIRTHKDYALKRITCHSNEEERIALQEIELMRTFQHPNIIPLEASSVIKVNQYSKSLDIVSEVLIVMPYYSRGSLQDVIEKMSKKSERFPEESVWELFKGICLGLQVFHKHNPPYAHRDLKMANIMLADDGTAIIMDLGSANKARVEIKTPSQAHTLQDEAAERCSMFYRAPELFNPELGSSVDERTDIWSLGCLLYALAYLTSPFESDYNHGGSIALAAQSGRVKFPEDNRGYSKSLQETILLQMKVNPAERPFIDGVLQHIETWVDSFLRLFSETEPLKCHIEVSNAGDQTQKLYKLTFFIKTGFLQVQGTQFETIFAKRDFPQLLQIIHHLKGPYEIDTIDDKEQMEQSKRNPPEPEFSVTMDENTHDTSKENISDANNNLEKSELSNINTLLHTSLSRVDANLVDALEKINTYQQSVENDLQLKIQSVHDMFSSIQNQLKNTEDTNTVTSYQKKISELQKVNQSLELQLKIERNNVALNNANFESALQHERSLVSNLRKELESVITTSTKEILFNSDKNEAKNQEITELTKTVKELNMQVSHLQDENMSIKSQLANLYDDQINRRTNTNPDKTEEKKSIPDIPTALMVGTSNLKGINEKKITPAVEITKVIAFTIDQAKDDNNYVPVFDTYQSDRQILLRNSNDSKVNTRGKDLIDLCISHQLRFLNGRIIGDLFGKYTCYKPVGASVVDYAIMSESALNQVLYFKVNDFIPTLSDCHSKIEWKMSAHFTTTHAEVIDNILPLSCNYVWSDDSSDKFQDALSSIDIQKMIFDFEKSTIQNSPDSVNTAAIKLSNIFINAADKSLRKPRPKKDNKNNCHKITDPYVRNHFYKLNREYTRARKVKKKEFKKSILLELEGLHDNNPKLYWKLINDLQNKSSCNIENNITPTQWIKHFQDLNSFNLEFTDRLKELDKKLEDAEKNKCFNDLDFPIKDSEIYSAIGRLKRDKAPGLDHISNNMLKSGQIFLTKCLIKLFNTSLLYGLYPKSWAEGYIKTLHKGGDKDEPNISMSDSMKIEVPPKKRRALKRVMKKDKAKTFKQKRNLNTSLSSLSKSFNRSVTSRVIKQTLQSNNRQLAMTLEKTRKDLRMASNVIMDQKREIIGLQTQVTTYKHLAGLKPDEIENEVQIRMEKYISELKNHLGKMGQQLFDATASLGEAMDLCMNVSRRSTGSCRSSSMCLISDDDGDFHREQIVRAPLHQTKVLMTDSPIRSLPQRVARLDMSIITEQSMLIDDVLQPDEMMELPVEEGIEEEVLEEEKQNTIETVDNEDIHAKTRSKKRKQKNTEKDSQKFEEVDLSENIDGQKKEINNIKLADKQTNIESTDQQTQDKSSEHEGKKKKQNLSGNPTESTHTLEKVKDDQSKKVSKKKEKNTTKNNEQPSKKERRGTFVLPDPECSTNTTDKLDHDGSTKYTDDPNTKCPKETVILPDKVESEDKELTKQDKNRRGTFVVPSGTLQNSTKSKDRRETFVVSENTQDVVTSRSQENISMKKETLPPKSSKSDTSVNSKEDKRKTFLVPSSKDAFLLPVAMKKTTPDNLGDTDVTENYSQTSDTKADNQKMVKSSKNSDKKGKSTAQVDKMVNNDINKKGKNQEVVNDNLKDNSKIEDKKTEGHQSAVEFRLPKPGKIVFAASRKMFDGTRERVPTKLPQRSRSKTKIKLTKHETDDSNVKSMFDFHERTPTVLKHASSVYDMSMDVSVHGEKESYGTFRDKVNNQTTDSQINDHKIQSVHTNDVKLQSDQTDNLELKSDQNKKSVAGEKKMISKESNGKGEVIYNLPLKGCSPDIPKKTSRSRSKSKGSAQERERSESRGRSKSRGKRITVVNQDVDEGQSDSNGDAQKRKSREKASENEDIDVEISVNPESPVGSFHKKKNDEDSIEDDLPTKSRSRSRGRPKKMKDEMEENTKQATTRSKSRGRSKARKMENEACNIDHVIESQTKEEKRSRSRGRSRTRKNDESKEQDLGEPEFIPSKTITRSKSRGRLRSEALSEVIGNWESDSEETVSQEPNILSNADIPGPNKVSANSNEHDEEKLKNSRSNIQKSRSVGSELKKSQETDKAESNYQTGRSKSFISTTTDLSDEDDFQTSKILKKKSRTKPKSNKGEDHPLDKLFKNTRKKSFPDNSFSCENVENQDIVETVHAICETPLKPRDEIIKDNSGNEEEILIDESPVKIDLMCVTKRSRSRSHKLDRNQDFDIKEQEHVPDKSLEQEHVPDKCLEPVTGTQISSKTLNIELKKEHKALDIVLKEGKGKRRHDSSSEVRSEKKKKARKEDKENTGTGTSSSLSLLKKRLASLGPKMKPENMESPIKGANIDKLEPKNVPSPALVMKKPDENISPNVLLNEESKNNRSFDEDGVTTPNAENVLEEPRSRRRAANVCYKEKPLHAKLRREDVLAGKKIDWMNVNQACWECQIYRGKGFWKA</sequence>
<evidence type="ECO:0000256" key="2">
    <source>
        <dbReference type="ARBA" id="ARBA00012513"/>
    </source>
</evidence>
<evidence type="ECO:0000256" key="5">
    <source>
        <dbReference type="ARBA" id="ARBA00022741"/>
    </source>
</evidence>
<evidence type="ECO:0000256" key="7">
    <source>
        <dbReference type="ARBA" id="ARBA00022829"/>
    </source>
</evidence>
<feature type="compositionally biased region" description="Basic and acidic residues" evidence="12">
    <location>
        <begin position="1338"/>
        <end position="1351"/>
    </location>
</feature>
<feature type="compositionally biased region" description="Basic and acidic residues" evidence="12">
    <location>
        <begin position="1319"/>
        <end position="1330"/>
    </location>
</feature>
<feature type="compositionally biased region" description="Polar residues" evidence="12">
    <location>
        <begin position="1764"/>
        <end position="1779"/>
    </location>
</feature>
<dbReference type="Gene3D" id="1.10.510.10">
    <property type="entry name" value="Transferase(Phosphotransferase) domain 1"/>
    <property type="match status" value="1"/>
</dbReference>
<dbReference type="PROSITE" id="PS50011">
    <property type="entry name" value="PROTEIN_KINASE_DOM"/>
    <property type="match status" value="1"/>
</dbReference>
<dbReference type="GO" id="GO:0005794">
    <property type="term" value="C:Golgi apparatus"/>
    <property type="evidence" value="ECO:0007669"/>
    <property type="project" value="TreeGrafter"/>
</dbReference>
<dbReference type="OrthoDB" id="6119299at2759"/>
<feature type="compositionally biased region" description="Basic residues" evidence="12">
    <location>
        <begin position="1921"/>
        <end position="1931"/>
    </location>
</feature>
<comment type="similarity">
    <text evidence="1">Belongs to the shugoshin family.</text>
</comment>
<organism evidence="14 15">
    <name type="scientific">Mytilus edulis</name>
    <name type="common">Blue mussel</name>
    <dbReference type="NCBI Taxonomy" id="6550"/>
    <lineage>
        <taxon>Eukaryota</taxon>
        <taxon>Metazoa</taxon>
        <taxon>Spiralia</taxon>
        <taxon>Lophotrochozoa</taxon>
        <taxon>Mollusca</taxon>
        <taxon>Bivalvia</taxon>
        <taxon>Autobranchia</taxon>
        <taxon>Pteriomorphia</taxon>
        <taxon>Mytilida</taxon>
        <taxon>Mytiloidea</taxon>
        <taxon>Mytilidae</taxon>
        <taxon>Mytilinae</taxon>
        <taxon>Mytilus</taxon>
    </lineage>
</organism>
<protein>
    <recommendedName>
        <fullName evidence="2">non-specific serine/threonine protein kinase</fullName>
        <ecNumber evidence="2">2.7.11.1</ecNumber>
    </recommendedName>
</protein>
<gene>
    <name evidence="14" type="ORF">MEDL_27629</name>
</gene>
<comment type="caution">
    <text evidence="14">The sequence shown here is derived from an EMBL/GenBank/DDBJ whole genome shotgun (WGS) entry which is preliminary data.</text>
</comment>
<dbReference type="InterPro" id="IPR000719">
    <property type="entry name" value="Prot_kinase_dom"/>
</dbReference>
<feature type="region of interest" description="Disordered" evidence="12">
    <location>
        <begin position="1291"/>
        <end position="1651"/>
    </location>
</feature>
<feature type="coiled-coil region" evidence="11">
    <location>
        <begin position="487"/>
        <end position="514"/>
    </location>
</feature>
<evidence type="ECO:0000256" key="3">
    <source>
        <dbReference type="ARBA" id="ARBA00022527"/>
    </source>
</evidence>
<dbReference type="PANTHER" id="PTHR45998:SF2">
    <property type="entry name" value="SERINE_THREONINE-PROTEIN KINASE 16"/>
    <property type="match status" value="1"/>
</dbReference>
<dbReference type="InterPro" id="IPR008271">
    <property type="entry name" value="Ser/Thr_kinase_AS"/>
</dbReference>
<feature type="compositionally biased region" description="Polar residues" evidence="12">
    <location>
        <begin position="2096"/>
        <end position="2112"/>
    </location>
</feature>
<keyword evidence="5" id="KW-0547">Nucleotide-binding</keyword>
<dbReference type="GO" id="GO:0005634">
    <property type="term" value="C:nucleus"/>
    <property type="evidence" value="ECO:0007669"/>
    <property type="project" value="InterPro"/>
</dbReference>
<feature type="region of interest" description="Disordered" evidence="12">
    <location>
        <begin position="2281"/>
        <end position="2366"/>
    </location>
</feature>
<evidence type="ECO:0000256" key="8">
    <source>
        <dbReference type="ARBA" id="ARBA00022840"/>
    </source>
</evidence>
<feature type="compositionally biased region" description="Basic and acidic residues" evidence="12">
    <location>
        <begin position="1988"/>
        <end position="1997"/>
    </location>
</feature>
<dbReference type="GO" id="GO:0004674">
    <property type="term" value="F:protein serine/threonine kinase activity"/>
    <property type="evidence" value="ECO:0007669"/>
    <property type="project" value="UniProtKB-KW"/>
</dbReference>
<evidence type="ECO:0000256" key="4">
    <source>
        <dbReference type="ARBA" id="ARBA00022679"/>
    </source>
</evidence>
<keyword evidence="11" id="KW-0175">Coiled coil</keyword>
<feature type="compositionally biased region" description="Basic and acidic residues" evidence="12">
    <location>
        <begin position="1388"/>
        <end position="1399"/>
    </location>
</feature>
<feature type="compositionally biased region" description="Basic and acidic residues" evidence="12">
    <location>
        <begin position="1836"/>
        <end position="1846"/>
    </location>
</feature>
<feature type="compositionally biased region" description="Basic and acidic residues" evidence="12">
    <location>
        <begin position="1589"/>
        <end position="1607"/>
    </location>
</feature>
<feature type="region of interest" description="Disordered" evidence="12">
    <location>
        <begin position="381"/>
        <end position="410"/>
    </location>
</feature>
<dbReference type="GO" id="GO:0045132">
    <property type="term" value="P:meiotic chromosome segregation"/>
    <property type="evidence" value="ECO:0007669"/>
    <property type="project" value="InterPro"/>
</dbReference>
<keyword evidence="3" id="KW-0723">Serine/threonine-protein kinase</keyword>
<feature type="compositionally biased region" description="Basic and acidic residues" evidence="12">
    <location>
        <begin position="2136"/>
        <end position="2147"/>
    </location>
</feature>
<evidence type="ECO:0000256" key="9">
    <source>
        <dbReference type="ARBA" id="ARBA00047899"/>
    </source>
</evidence>
<feature type="compositionally biased region" description="Polar residues" evidence="12">
    <location>
        <begin position="1352"/>
        <end position="1365"/>
    </location>
</feature>
<dbReference type="PANTHER" id="PTHR45998">
    <property type="entry name" value="SERINE/THREONINE-PROTEIN KINASE 16"/>
    <property type="match status" value="1"/>
</dbReference>
<dbReference type="Pfam" id="PF07557">
    <property type="entry name" value="Shugoshin_C"/>
    <property type="match status" value="1"/>
</dbReference>
<feature type="compositionally biased region" description="Basic and acidic residues" evidence="12">
    <location>
        <begin position="2222"/>
        <end position="2253"/>
    </location>
</feature>
<feature type="compositionally biased region" description="Basic and acidic residues" evidence="12">
    <location>
        <begin position="1438"/>
        <end position="1458"/>
    </location>
</feature>
<dbReference type="Proteomes" id="UP000683360">
    <property type="component" value="Unassembled WGS sequence"/>
</dbReference>
<dbReference type="SUPFAM" id="SSF56112">
    <property type="entry name" value="Protein kinase-like (PK-like)"/>
    <property type="match status" value="1"/>
</dbReference>
<feature type="compositionally biased region" description="Polar residues" evidence="12">
    <location>
        <begin position="1532"/>
        <end position="1542"/>
    </location>
</feature>
<feature type="compositionally biased region" description="Basic and acidic residues" evidence="12">
    <location>
        <begin position="1967"/>
        <end position="1978"/>
    </location>
</feature>
<evidence type="ECO:0000256" key="12">
    <source>
        <dbReference type="SAM" id="MobiDB-lite"/>
    </source>
</evidence>